<evidence type="ECO:0000313" key="2">
    <source>
        <dbReference type="EMBL" id="RWR29643.1"/>
    </source>
</evidence>
<feature type="compositionally biased region" description="Polar residues" evidence="1">
    <location>
        <begin position="1"/>
        <end position="20"/>
    </location>
</feature>
<dbReference type="Proteomes" id="UP000285295">
    <property type="component" value="Unassembled WGS sequence"/>
</dbReference>
<proteinExistence type="predicted"/>
<protein>
    <submittedName>
        <fullName evidence="2">Uncharacterized protein</fullName>
    </submittedName>
</protein>
<gene>
    <name evidence="2" type="ORF">D2T31_09370</name>
</gene>
<evidence type="ECO:0000313" key="3">
    <source>
        <dbReference type="Proteomes" id="UP000285295"/>
    </source>
</evidence>
<dbReference type="RefSeq" id="WP_128237183.1">
    <property type="nucleotide sequence ID" value="NZ_SAUX01000010.1"/>
</dbReference>
<sequence>MHKQDATSPRFPTTEENTIATKMARPEAKKRSRTSERRKQELANREAYRQRVPIAPHRAREAIVDFEAANPGMTIKDADWWTIKALARNYAVDTATMGFVVRDTIRQREGMR</sequence>
<name>A0A443KAH1_9RHOB</name>
<dbReference type="AlphaFoldDB" id="A0A443KAH1"/>
<comment type="caution">
    <text evidence="2">The sequence shown here is derived from an EMBL/GenBank/DDBJ whole genome shotgun (WGS) entry which is preliminary data.</text>
</comment>
<reference evidence="2 3" key="1">
    <citation type="submission" date="2019-01" db="EMBL/GenBank/DDBJ databases">
        <title>Sinorhodobacter populi sp. nov. isolated from the symptomatic bark tissue of Populus euramericana canker.</title>
        <authorList>
            <person name="Xu G."/>
        </authorList>
    </citation>
    <scope>NUCLEOTIDE SEQUENCE [LARGE SCALE GENOMIC DNA]</scope>
    <source>
        <strain evidence="2 3">D19-10-3-21</strain>
    </source>
</reference>
<feature type="compositionally biased region" description="Basic and acidic residues" evidence="1">
    <location>
        <begin position="24"/>
        <end position="46"/>
    </location>
</feature>
<organism evidence="2 3">
    <name type="scientific">Paenirhodobacter populi</name>
    <dbReference type="NCBI Taxonomy" id="2306993"/>
    <lineage>
        <taxon>Bacteria</taxon>
        <taxon>Pseudomonadati</taxon>
        <taxon>Pseudomonadota</taxon>
        <taxon>Alphaproteobacteria</taxon>
        <taxon>Rhodobacterales</taxon>
        <taxon>Rhodobacter group</taxon>
        <taxon>Paenirhodobacter</taxon>
    </lineage>
</organism>
<feature type="region of interest" description="Disordered" evidence="1">
    <location>
        <begin position="1"/>
        <end position="46"/>
    </location>
</feature>
<reference evidence="2 3" key="2">
    <citation type="submission" date="2019-01" db="EMBL/GenBank/DDBJ databases">
        <authorList>
            <person name="Li Y."/>
        </authorList>
    </citation>
    <scope>NUCLEOTIDE SEQUENCE [LARGE SCALE GENOMIC DNA]</scope>
    <source>
        <strain evidence="2 3">D19-10-3-21</strain>
    </source>
</reference>
<evidence type="ECO:0000256" key="1">
    <source>
        <dbReference type="SAM" id="MobiDB-lite"/>
    </source>
</evidence>
<accession>A0A443KAH1</accession>
<dbReference type="EMBL" id="SAUX01000010">
    <property type="protein sequence ID" value="RWR29643.1"/>
    <property type="molecule type" value="Genomic_DNA"/>
</dbReference>